<keyword evidence="3" id="KW-1185">Reference proteome</keyword>
<gene>
    <name evidence="2" type="ORF">PR048_023330</name>
</gene>
<evidence type="ECO:0000313" key="2">
    <source>
        <dbReference type="EMBL" id="KAJ8875435.1"/>
    </source>
</evidence>
<accession>A0ABQ9GTR7</accession>
<feature type="region of interest" description="Disordered" evidence="1">
    <location>
        <begin position="189"/>
        <end position="210"/>
    </location>
</feature>
<evidence type="ECO:0000256" key="1">
    <source>
        <dbReference type="SAM" id="MobiDB-lite"/>
    </source>
</evidence>
<dbReference type="Proteomes" id="UP001159363">
    <property type="component" value="Chromosome 8"/>
</dbReference>
<sequence length="459" mass="50501">MTSRQPSTAAASASTPVRVDSLEEAAGQVGALCLADLNLPSPSRSHHPPAIRHVSVLGPSEHVRSASSAEMFQNVNEMRTEVSCAGGIEYHGPENNGASWEELRLAVWRIAEFQNGIKRLQQDYKFAQLRYRNCRIFLLVYERMRWDKSYVLKTAMSAIMRYVNTEAELQTWCKQGCLYVCSPRDTAPIASARSQPRGPKGERLPTSSSSSFYTPPITLGPLWLSGQPARLPLKPNRVQSPAGSLWGSCRTMPLVGGFSRGSLVSPPPFHSGAAPYPPQSPSSAVNTSPPKSLHSLILKISVVAYPFAERVRETLEVYLSSDSLQRASKIPCRMGNVVNYQTLIGERLCAMLLASDIILLLRAAGVRGRRGHFSSAFLSILRRSARVQSQCVRWRKEGWPDSCYGSDRCATQMRCPPVSTPTGDLRNSRVGRVAYAPWRGTLCDERCTNAHPGCLLPVS</sequence>
<comment type="caution">
    <text evidence="2">The sequence shown here is derived from an EMBL/GenBank/DDBJ whole genome shotgun (WGS) entry which is preliminary data.</text>
</comment>
<reference evidence="2 3" key="1">
    <citation type="submission" date="2023-02" db="EMBL/GenBank/DDBJ databases">
        <title>LHISI_Scaffold_Assembly.</title>
        <authorList>
            <person name="Stuart O.P."/>
            <person name="Cleave R."/>
            <person name="Magrath M.J.L."/>
            <person name="Mikheyev A.S."/>
        </authorList>
    </citation>
    <scope>NUCLEOTIDE SEQUENCE [LARGE SCALE GENOMIC DNA]</scope>
    <source>
        <strain evidence="2">Daus_M_001</strain>
        <tissue evidence="2">Leg muscle</tissue>
    </source>
</reference>
<organism evidence="2 3">
    <name type="scientific">Dryococelus australis</name>
    <dbReference type="NCBI Taxonomy" id="614101"/>
    <lineage>
        <taxon>Eukaryota</taxon>
        <taxon>Metazoa</taxon>
        <taxon>Ecdysozoa</taxon>
        <taxon>Arthropoda</taxon>
        <taxon>Hexapoda</taxon>
        <taxon>Insecta</taxon>
        <taxon>Pterygota</taxon>
        <taxon>Neoptera</taxon>
        <taxon>Polyneoptera</taxon>
        <taxon>Phasmatodea</taxon>
        <taxon>Verophasmatodea</taxon>
        <taxon>Anareolatae</taxon>
        <taxon>Phasmatidae</taxon>
        <taxon>Eurycanthinae</taxon>
        <taxon>Dryococelus</taxon>
    </lineage>
</organism>
<protein>
    <submittedName>
        <fullName evidence="2">Uncharacterized protein</fullName>
    </submittedName>
</protein>
<dbReference type="EMBL" id="JARBHB010000009">
    <property type="protein sequence ID" value="KAJ8875435.1"/>
    <property type="molecule type" value="Genomic_DNA"/>
</dbReference>
<evidence type="ECO:0000313" key="3">
    <source>
        <dbReference type="Proteomes" id="UP001159363"/>
    </source>
</evidence>
<proteinExistence type="predicted"/>
<name>A0ABQ9GTR7_9NEOP</name>